<dbReference type="PANTHER" id="PTHR10015:SF427">
    <property type="entry name" value="HEAT SHOCK FACTOR PROTEIN"/>
    <property type="match status" value="1"/>
</dbReference>
<dbReference type="GO" id="GO:0043565">
    <property type="term" value="F:sequence-specific DNA binding"/>
    <property type="evidence" value="ECO:0007669"/>
    <property type="project" value="InterPro"/>
</dbReference>
<dbReference type="AlphaFoldDB" id="A0A448Z0T6"/>
<sequence>MHRQNRHSSASTIRSSIDMAFSIHSPEEKSSHNDRNISNNNKSGKEFKDFLKNLHRLLDEHSIGSSGQRIVSWNSDGLSFQIHDSQKFERLLLPLYFSTDQKYRFAIERGYESFLDRLRDYGFYRITNEGIYRDTFSHPLFIRGKECLSLRIESQREQQSQILRRNSWPMPPLQIAKVFESTTTSVGMEEATNPKPQYNHFSKEVSHQSPKPRKLVVPIKAFAAQSIDKPLAFRQSLQRRKRPTWNNASKKSIGRSSTIDDINENATSNIIDNGNNSFCVETSLTSDLYFHGSEDTDETVISTPGHSNDSVSFNTESPLRWQQRSEQRPTIDTNSNNVEPLDVNCCQEDDLGSIFDDEIAEALLSDL</sequence>
<evidence type="ECO:0000313" key="8">
    <source>
        <dbReference type="Proteomes" id="UP000291116"/>
    </source>
</evidence>
<dbReference type="Proteomes" id="UP000291116">
    <property type="component" value="Unassembled WGS sequence"/>
</dbReference>
<feature type="region of interest" description="Disordered" evidence="5">
    <location>
        <begin position="189"/>
        <end position="209"/>
    </location>
</feature>
<dbReference type="Pfam" id="PF00447">
    <property type="entry name" value="HSF_DNA-bind"/>
    <property type="match status" value="1"/>
</dbReference>
<evidence type="ECO:0000256" key="2">
    <source>
        <dbReference type="ARBA" id="ARBA00023125"/>
    </source>
</evidence>
<dbReference type="EMBL" id="CAACVS010000064">
    <property type="protein sequence ID" value="VEU35651.1"/>
    <property type="molecule type" value="Genomic_DNA"/>
</dbReference>
<evidence type="ECO:0000256" key="3">
    <source>
        <dbReference type="ARBA" id="ARBA00023242"/>
    </source>
</evidence>
<dbReference type="OrthoDB" id="47321at2759"/>
<gene>
    <name evidence="7" type="ORF">PSNMU_V1.4_AUG-EV-PASAV3_0023950</name>
</gene>
<reference evidence="7 8" key="1">
    <citation type="submission" date="2019-01" db="EMBL/GenBank/DDBJ databases">
        <authorList>
            <person name="Ferrante I. M."/>
        </authorList>
    </citation>
    <scope>NUCLEOTIDE SEQUENCE [LARGE SCALE GENOMIC DNA]</scope>
    <source>
        <strain evidence="7 8">B856</strain>
    </source>
</reference>
<dbReference type="InterPro" id="IPR036388">
    <property type="entry name" value="WH-like_DNA-bd_sf"/>
</dbReference>
<organism evidence="7 8">
    <name type="scientific">Pseudo-nitzschia multistriata</name>
    <dbReference type="NCBI Taxonomy" id="183589"/>
    <lineage>
        <taxon>Eukaryota</taxon>
        <taxon>Sar</taxon>
        <taxon>Stramenopiles</taxon>
        <taxon>Ochrophyta</taxon>
        <taxon>Bacillariophyta</taxon>
        <taxon>Bacillariophyceae</taxon>
        <taxon>Bacillariophycidae</taxon>
        <taxon>Bacillariales</taxon>
        <taxon>Bacillariaceae</taxon>
        <taxon>Pseudo-nitzschia</taxon>
    </lineage>
</organism>
<keyword evidence="3" id="KW-0539">Nucleus</keyword>
<evidence type="ECO:0000256" key="1">
    <source>
        <dbReference type="ARBA" id="ARBA00004123"/>
    </source>
</evidence>
<dbReference type="GO" id="GO:0005634">
    <property type="term" value="C:nucleus"/>
    <property type="evidence" value="ECO:0007669"/>
    <property type="project" value="UniProtKB-SubCell"/>
</dbReference>
<dbReference type="GO" id="GO:0003700">
    <property type="term" value="F:DNA-binding transcription factor activity"/>
    <property type="evidence" value="ECO:0007669"/>
    <property type="project" value="InterPro"/>
</dbReference>
<name>A0A448Z0T6_9STRA</name>
<accession>A0A448Z0T6</accession>
<keyword evidence="2" id="KW-0238">DNA-binding</keyword>
<evidence type="ECO:0000256" key="5">
    <source>
        <dbReference type="SAM" id="MobiDB-lite"/>
    </source>
</evidence>
<comment type="similarity">
    <text evidence="4">Belongs to the HSF family.</text>
</comment>
<proteinExistence type="inferred from homology"/>
<evidence type="ECO:0000313" key="7">
    <source>
        <dbReference type="EMBL" id="VEU35651.1"/>
    </source>
</evidence>
<dbReference type="PANTHER" id="PTHR10015">
    <property type="entry name" value="HEAT SHOCK TRANSCRIPTION FACTOR"/>
    <property type="match status" value="1"/>
</dbReference>
<evidence type="ECO:0000256" key="4">
    <source>
        <dbReference type="RuleBase" id="RU004020"/>
    </source>
</evidence>
<protein>
    <recommendedName>
        <fullName evidence="6">HSF-type DNA-binding domain-containing protein</fullName>
    </recommendedName>
</protein>
<comment type="subcellular location">
    <subcellularLocation>
        <location evidence="1">Nucleus</location>
    </subcellularLocation>
</comment>
<dbReference type="InterPro" id="IPR000232">
    <property type="entry name" value="HSF_DNA-bd"/>
</dbReference>
<dbReference type="Gene3D" id="1.10.10.10">
    <property type="entry name" value="Winged helix-like DNA-binding domain superfamily/Winged helix DNA-binding domain"/>
    <property type="match status" value="1"/>
</dbReference>
<dbReference type="InterPro" id="IPR036390">
    <property type="entry name" value="WH_DNA-bd_sf"/>
</dbReference>
<dbReference type="SUPFAM" id="SSF46785">
    <property type="entry name" value="Winged helix' DNA-binding domain"/>
    <property type="match status" value="1"/>
</dbReference>
<evidence type="ECO:0000259" key="6">
    <source>
        <dbReference type="SMART" id="SM00415"/>
    </source>
</evidence>
<keyword evidence="8" id="KW-1185">Reference proteome</keyword>
<feature type="domain" description="HSF-type DNA-binding" evidence="6">
    <location>
        <begin position="46"/>
        <end position="155"/>
    </location>
</feature>
<dbReference type="SMART" id="SM00415">
    <property type="entry name" value="HSF"/>
    <property type="match status" value="1"/>
</dbReference>